<dbReference type="SUPFAM" id="SSF51735">
    <property type="entry name" value="NAD(P)-binding Rossmann-fold domains"/>
    <property type="match status" value="1"/>
</dbReference>
<comment type="similarity">
    <text evidence="1">Belongs to the short-chain dehydrogenases/reductases (SDR) family.</text>
</comment>
<evidence type="ECO:0000256" key="2">
    <source>
        <dbReference type="ARBA" id="ARBA00023002"/>
    </source>
</evidence>
<reference evidence="3 4" key="1">
    <citation type="submission" date="2016-11" db="EMBL/GenBank/DDBJ databases">
        <authorList>
            <person name="Jaros S."/>
            <person name="Januszkiewicz K."/>
            <person name="Wedrychowicz H."/>
        </authorList>
    </citation>
    <scope>NUCLEOTIDE SEQUENCE [LARGE SCALE GENOMIC DNA]</scope>
    <source>
        <strain evidence="3 4">DSM 46144</strain>
    </source>
</reference>
<keyword evidence="2" id="KW-0560">Oxidoreductase</keyword>
<sequence length="284" mass="29722">MKTPDRTGLPLAIVIGGSGGMGQACARRLGERHAVVLANRNVGKGEEVADDLRSEGIVATPIACDLTDPPSVKAMVDEAVGRFGPVRVLAGVAGLSPSMGDARRILAVNLGGTATVLEAALPHMAAGGAAVVVSSIAGVTSAPAAEVTAPLDDPLSPTLVDDVEAALGREMTTEDAYRLSKFGENRMVRRSVVRFAERGARIVSLTPGLIRTPMGAREFERMPAKWDLLRRIPLGREGMLTEICDALEFLVSDRASYITGTDLVIDGGIVSALEFGLGRDAEPR</sequence>
<dbReference type="PANTHER" id="PTHR42760">
    <property type="entry name" value="SHORT-CHAIN DEHYDROGENASES/REDUCTASES FAMILY MEMBER"/>
    <property type="match status" value="1"/>
</dbReference>
<evidence type="ECO:0000256" key="1">
    <source>
        <dbReference type="ARBA" id="ARBA00006484"/>
    </source>
</evidence>
<gene>
    <name evidence="3" type="ORF">SAMN05443668_106388</name>
</gene>
<dbReference type="Pfam" id="PF13561">
    <property type="entry name" value="adh_short_C2"/>
    <property type="match status" value="1"/>
</dbReference>
<dbReference type="CDD" id="cd05233">
    <property type="entry name" value="SDR_c"/>
    <property type="match status" value="1"/>
</dbReference>
<dbReference type="InterPro" id="IPR036291">
    <property type="entry name" value="NAD(P)-bd_dom_sf"/>
</dbReference>
<evidence type="ECO:0000313" key="3">
    <source>
        <dbReference type="EMBL" id="SHN39924.1"/>
    </source>
</evidence>
<dbReference type="InterPro" id="IPR002347">
    <property type="entry name" value="SDR_fam"/>
</dbReference>
<dbReference type="AlphaFoldDB" id="A0A1M7R438"/>
<protein>
    <submittedName>
        <fullName evidence="3">NAD(P)-dependent dehydrogenase, short-chain alcohol dehydrogenase family</fullName>
    </submittedName>
</protein>
<dbReference type="PROSITE" id="PS51257">
    <property type="entry name" value="PROKAR_LIPOPROTEIN"/>
    <property type="match status" value="1"/>
</dbReference>
<dbReference type="STRING" id="134849.SAMN05443668_106388"/>
<accession>A0A1M7R438</accession>
<name>A0A1M7R438_9ACTN</name>
<dbReference type="EMBL" id="FRCS01000006">
    <property type="protein sequence ID" value="SHN39924.1"/>
    <property type="molecule type" value="Genomic_DNA"/>
</dbReference>
<evidence type="ECO:0000313" key="4">
    <source>
        <dbReference type="Proteomes" id="UP000184440"/>
    </source>
</evidence>
<dbReference type="Proteomes" id="UP000184440">
    <property type="component" value="Unassembled WGS sequence"/>
</dbReference>
<dbReference type="Pfam" id="PF00106">
    <property type="entry name" value="adh_short"/>
    <property type="match status" value="1"/>
</dbReference>
<dbReference type="RefSeq" id="WP_073259727.1">
    <property type="nucleotide sequence ID" value="NZ_FRCS01000006.1"/>
</dbReference>
<organism evidence="3 4">
    <name type="scientific">Cryptosporangium aurantiacum</name>
    <dbReference type="NCBI Taxonomy" id="134849"/>
    <lineage>
        <taxon>Bacteria</taxon>
        <taxon>Bacillati</taxon>
        <taxon>Actinomycetota</taxon>
        <taxon>Actinomycetes</taxon>
        <taxon>Cryptosporangiales</taxon>
        <taxon>Cryptosporangiaceae</taxon>
        <taxon>Cryptosporangium</taxon>
    </lineage>
</organism>
<dbReference type="GO" id="GO:0016616">
    <property type="term" value="F:oxidoreductase activity, acting on the CH-OH group of donors, NAD or NADP as acceptor"/>
    <property type="evidence" value="ECO:0007669"/>
    <property type="project" value="TreeGrafter"/>
</dbReference>
<keyword evidence="4" id="KW-1185">Reference proteome</keyword>
<dbReference type="PRINTS" id="PR00081">
    <property type="entry name" value="GDHRDH"/>
</dbReference>
<dbReference type="PANTHER" id="PTHR42760:SF133">
    <property type="entry name" value="3-OXOACYL-[ACYL-CARRIER-PROTEIN] REDUCTASE"/>
    <property type="match status" value="1"/>
</dbReference>
<proteinExistence type="inferred from homology"/>
<dbReference type="Gene3D" id="3.40.50.720">
    <property type="entry name" value="NAD(P)-binding Rossmann-like Domain"/>
    <property type="match status" value="1"/>
</dbReference>